<protein>
    <submittedName>
        <fullName evidence="1">Uncharacterized protein</fullName>
    </submittedName>
</protein>
<name>A0ABQ4U1H2_9HYPH</name>
<dbReference type="EMBL" id="BPRB01000202">
    <property type="protein sequence ID" value="GJE61333.1"/>
    <property type="molecule type" value="Genomic_DNA"/>
</dbReference>
<evidence type="ECO:0000313" key="2">
    <source>
        <dbReference type="Proteomes" id="UP001055057"/>
    </source>
</evidence>
<reference evidence="1" key="2">
    <citation type="submission" date="2021-08" db="EMBL/GenBank/DDBJ databases">
        <authorList>
            <person name="Tani A."/>
            <person name="Ola A."/>
            <person name="Ogura Y."/>
            <person name="Katsura K."/>
            <person name="Hayashi T."/>
        </authorList>
    </citation>
    <scope>NUCLEOTIDE SEQUENCE</scope>
    <source>
        <strain evidence="1">DSM 23632</strain>
    </source>
</reference>
<accession>A0ABQ4U1H2</accession>
<comment type="caution">
    <text evidence="1">The sequence shown here is derived from an EMBL/GenBank/DDBJ whole genome shotgun (WGS) entry which is preliminary data.</text>
</comment>
<proteinExistence type="predicted"/>
<organism evidence="1 2">
    <name type="scientific">Methylobacterium trifolii</name>
    <dbReference type="NCBI Taxonomy" id="1003092"/>
    <lineage>
        <taxon>Bacteria</taxon>
        <taxon>Pseudomonadati</taxon>
        <taxon>Pseudomonadota</taxon>
        <taxon>Alphaproteobacteria</taxon>
        <taxon>Hyphomicrobiales</taxon>
        <taxon>Methylobacteriaceae</taxon>
        <taxon>Methylobacterium</taxon>
    </lineage>
</organism>
<keyword evidence="2" id="KW-1185">Reference proteome</keyword>
<dbReference type="Proteomes" id="UP001055057">
    <property type="component" value="Unassembled WGS sequence"/>
</dbReference>
<reference evidence="1" key="1">
    <citation type="journal article" date="2021" name="Front. Microbiol.">
        <title>Comprehensive Comparative Genomics and Phenotyping of Methylobacterium Species.</title>
        <authorList>
            <person name="Alessa O."/>
            <person name="Ogura Y."/>
            <person name="Fujitani Y."/>
            <person name="Takami H."/>
            <person name="Hayashi T."/>
            <person name="Sahin N."/>
            <person name="Tani A."/>
        </authorList>
    </citation>
    <scope>NUCLEOTIDE SEQUENCE</scope>
    <source>
        <strain evidence="1">DSM 23632</strain>
    </source>
</reference>
<evidence type="ECO:0000313" key="1">
    <source>
        <dbReference type="EMBL" id="GJE61333.1"/>
    </source>
</evidence>
<sequence length="57" mass="5791">MALVVAPRLPPPVRAPSVAVTVSSGSNTVSGRLVTVKLALVAPTAKVTAPLFRPETV</sequence>
<gene>
    <name evidence="1" type="ORF">MPOCJGCO_3455</name>
</gene>